<keyword evidence="3" id="KW-1185">Reference proteome</keyword>
<accession>A0A1V8SK20</accession>
<dbReference type="InterPro" id="IPR036291">
    <property type="entry name" value="NAD(P)-bd_dom_sf"/>
</dbReference>
<dbReference type="AlphaFoldDB" id="A0A1V8SK20"/>
<evidence type="ECO:0000313" key="2">
    <source>
        <dbReference type="EMBL" id="OQN99433.1"/>
    </source>
</evidence>
<reference evidence="3" key="1">
    <citation type="submission" date="2017-03" db="EMBL/GenBank/DDBJ databases">
        <title>Genomes of endolithic fungi from Antarctica.</title>
        <authorList>
            <person name="Coleine C."/>
            <person name="Masonjones S."/>
            <person name="Stajich J.E."/>
        </authorList>
    </citation>
    <scope>NUCLEOTIDE SEQUENCE [LARGE SCALE GENOMIC DNA]</scope>
    <source>
        <strain evidence="3">CCFEE 5527</strain>
    </source>
</reference>
<name>A0A1V8SK20_9PEZI</name>
<sequence length="326" mass="35679">MPNFFYSQFFVTPKLPKKDLSGQTIIVTGANVGLGFEAAKHFANMRAERVILACRDQQKGNVAADQIRQSSLLAAKTHLEVWSLDLSSYASIEAFGKKVNTLTRLDAVVANAGILTKQFKLMEGNESTITVNVISTILMGMLVLPKLRESAKANKKDGVLTFVGSEVYTMAKFTEQDSEKLLATLNSPEKSNMGDRYNVSKLLLLFAVRELAKQNPISDQSPVLISVLTPGFCKSSVFRDTGFGSKMMNFMAIIMGRETEVGSRTLVDAAVGKHGRNEHGEFLWDNKPAPPTGFVPSEKGQRIQKKLWSELNGKLEEAVPGVTATA</sequence>
<comment type="caution">
    <text evidence="2">The sequence shown here is derived from an EMBL/GenBank/DDBJ whole genome shotgun (WGS) entry which is preliminary data.</text>
</comment>
<evidence type="ECO:0000313" key="3">
    <source>
        <dbReference type="Proteomes" id="UP000192596"/>
    </source>
</evidence>
<dbReference type="Proteomes" id="UP000192596">
    <property type="component" value="Unassembled WGS sequence"/>
</dbReference>
<protein>
    <submittedName>
        <fullName evidence="2">Uncharacterized protein</fullName>
    </submittedName>
</protein>
<organism evidence="2 3">
    <name type="scientific">Cryoendolithus antarcticus</name>
    <dbReference type="NCBI Taxonomy" id="1507870"/>
    <lineage>
        <taxon>Eukaryota</taxon>
        <taxon>Fungi</taxon>
        <taxon>Dikarya</taxon>
        <taxon>Ascomycota</taxon>
        <taxon>Pezizomycotina</taxon>
        <taxon>Dothideomycetes</taxon>
        <taxon>Dothideomycetidae</taxon>
        <taxon>Cladosporiales</taxon>
        <taxon>Cladosporiaceae</taxon>
        <taxon>Cryoendolithus</taxon>
    </lineage>
</organism>
<dbReference type="GO" id="GO:0016491">
    <property type="term" value="F:oxidoreductase activity"/>
    <property type="evidence" value="ECO:0007669"/>
    <property type="project" value="UniProtKB-KW"/>
</dbReference>
<evidence type="ECO:0000256" key="1">
    <source>
        <dbReference type="ARBA" id="ARBA00023002"/>
    </source>
</evidence>
<dbReference type="SUPFAM" id="SSF51735">
    <property type="entry name" value="NAD(P)-binding Rossmann-fold domains"/>
    <property type="match status" value="1"/>
</dbReference>
<dbReference type="Pfam" id="PF00106">
    <property type="entry name" value="adh_short"/>
    <property type="match status" value="1"/>
</dbReference>
<dbReference type="EMBL" id="NAJO01000040">
    <property type="protein sequence ID" value="OQN99433.1"/>
    <property type="molecule type" value="Genomic_DNA"/>
</dbReference>
<dbReference type="InParanoid" id="A0A1V8SK20"/>
<dbReference type="PANTHER" id="PTHR43157">
    <property type="entry name" value="PHOSPHATIDYLINOSITOL-GLYCAN BIOSYNTHESIS CLASS F PROTEIN-RELATED"/>
    <property type="match status" value="1"/>
</dbReference>
<dbReference type="PRINTS" id="PR00081">
    <property type="entry name" value="GDHRDH"/>
</dbReference>
<dbReference type="Gene3D" id="3.40.50.720">
    <property type="entry name" value="NAD(P)-binding Rossmann-like Domain"/>
    <property type="match status" value="1"/>
</dbReference>
<dbReference type="PANTHER" id="PTHR43157:SF31">
    <property type="entry name" value="PHOSPHATIDYLINOSITOL-GLYCAN BIOSYNTHESIS CLASS F PROTEIN"/>
    <property type="match status" value="1"/>
</dbReference>
<keyword evidence="1" id="KW-0560">Oxidoreductase</keyword>
<gene>
    <name evidence="2" type="ORF">B0A48_14410</name>
</gene>
<dbReference type="InterPro" id="IPR002347">
    <property type="entry name" value="SDR_fam"/>
</dbReference>
<dbReference type="OrthoDB" id="542013at2759"/>
<dbReference type="STRING" id="1507870.A0A1V8SK20"/>
<proteinExistence type="predicted"/>